<feature type="coiled-coil region" evidence="1">
    <location>
        <begin position="257"/>
        <end position="333"/>
    </location>
</feature>
<evidence type="ECO:0000256" key="2">
    <source>
        <dbReference type="SAM" id="MobiDB-lite"/>
    </source>
</evidence>
<dbReference type="RefSeq" id="WP_201312247.1">
    <property type="nucleotide sequence ID" value="NZ_BLYI01000070.1"/>
</dbReference>
<keyword evidence="1" id="KW-0175">Coiled coil</keyword>
<dbReference type="EMBL" id="BLYI01000070">
    <property type="protein sequence ID" value="GFO86597.1"/>
    <property type="molecule type" value="Genomic_DNA"/>
</dbReference>
<organism evidence="3 4">
    <name type="scientific">Anaerostipes butyraticus</name>
    <dbReference type="NCBI Taxonomy" id="645466"/>
    <lineage>
        <taxon>Bacteria</taxon>
        <taxon>Bacillati</taxon>
        <taxon>Bacillota</taxon>
        <taxon>Clostridia</taxon>
        <taxon>Lachnospirales</taxon>
        <taxon>Lachnospiraceae</taxon>
        <taxon>Anaerostipes</taxon>
    </lineage>
</organism>
<dbReference type="Proteomes" id="UP000613208">
    <property type="component" value="Unassembled WGS sequence"/>
</dbReference>
<proteinExistence type="predicted"/>
<feature type="coiled-coil region" evidence="1">
    <location>
        <begin position="599"/>
        <end position="665"/>
    </location>
</feature>
<evidence type="ECO:0000313" key="4">
    <source>
        <dbReference type="Proteomes" id="UP000613208"/>
    </source>
</evidence>
<comment type="caution">
    <text evidence="3">The sequence shown here is derived from an EMBL/GenBank/DDBJ whole genome shotgun (WGS) entry which is preliminary data.</text>
</comment>
<feature type="coiled-coil region" evidence="1">
    <location>
        <begin position="750"/>
        <end position="915"/>
    </location>
</feature>
<protein>
    <recommendedName>
        <fullName evidence="5">ATPase involved in DNA repair</fullName>
    </recommendedName>
</protein>
<feature type="region of interest" description="Disordered" evidence="2">
    <location>
        <begin position="1017"/>
        <end position="1038"/>
    </location>
</feature>
<feature type="region of interest" description="Disordered" evidence="2">
    <location>
        <begin position="944"/>
        <end position="966"/>
    </location>
</feature>
<name>A0A916Q993_9FIRM</name>
<gene>
    <name evidence="3" type="ORF">ANBU17_29440</name>
</gene>
<evidence type="ECO:0000256" key="1">
    <source>
        <dbReference type="SAM" id="Coils"/>
    </source>
</evidence>
<feature type="region of interest" description="Disordered" evidence="2">
    <location>
        <begin position="439"/>
        <end position="460"/>
    </location>
</feature>
<accession>A0A916Q993</accession>
<sequence>MPKINRIRIINFAYNDDAREITDETFRFYDGENALLNLANGGGKSVLVQLMMQPILPDLKMQKRKMADYFKKGTSPTYVILEWKLDNPVRREYLMTGIAIAPRTSASDESGRIHYFTFGNYYRQASPFDLQSLPFVRQEKGRQFLMPFEKARESVKKIASSNREAFYFSREDAREYRKKLMEFGISQEEWKNIIVRMNNDEGGITELFERCSTSDSILNEWIIKNIEKVHLAGDTDQTGIQDLLKSLAEETMRKEDYIRAKERMEKYEGSHEKMEEALRQLEETLHQCRHAEGRFQGMYRALEQLQEQLEEQQEETARQMEQQEQKRRHILQEQASEQWYHSQAELKMICEKEEQTMMARKSVEESKKENAWLQECQRAARLWEKIEILQGAADALKRQIAKDQKENETSRRIRDLAYSLKQSWGKRLNEALEKEAAYKEQQDALQERRQQDKQEKSRLEENIRNLHQTKGMLEGKIRDFQKEEPEILEKTGVSLLRNLLGYLEPEEVRDAQNRLQTERNEAEKACGEAREEQDLLYRQEEEQAEGRMETDREFNALEYKHTEQEQWMAEFLKAEKECLAVLDLYDMEADLLYDKETAQKIIEDKIQEQRKRIAREQAEERQMEDLLDGMEHHNVYLPKSVLQRLEDADITYETGEDYLQNLEQERRMKVLDGNPLLAFGIIVPTEELKKINEVSYKGCMLRQLIPVFTYRELAESLPEGGPVYRYEKSPGFLAVCERELFDQEQRDCYIRRKKRQLEECRERSLHWEQEQDRLYQGKSILQSFGYEAGDRESMEKQMEDLKRQKAELEERRKVFQERQKDIRNRLEILRDRIPKLEKAWQEAAGRETRLEEFLKEDQNYQEMRRKLEEILQSLKKAQEQADRLQENQEAAEETASSLTQKLQGIRLQKDEAARQAAKYEFAQEGEFIEISLQQMEKEYDTLVREQTEGEASRKRQLEEKEHQIRETSAELEEIGLEPEDYQNLSYDPEELKQLKKDGNRLEMETSRLSREVEQIKEAKGKAESNASHAKKALEDTGLSEPLGKEEILQDYEQRIGCLEKEREECRKRQIQITRQKNDAENLMKRIGDFAEILPGEGEAVALEQDLNRQFRELRSQMQQARKQSQEKRQNCRKLYQEIRSEFYGKDKCISDILDTLEHLAFESEDLDQETLRPYIEEYQLKRESLKKLLDYYETQLENIYHTKQQVADQCMSYAVMLYEEIKFIVQKSRIRLTGKNRPVQMLRIDIPKQLDSGARERMEDYLDSCLEIIMKYNKEAEDREEKKVRERLAALTSGRELLNQVIGTSKIPVYVYKIDLNEKNSGMKRWEDAMSQNSGGEKFVVFFTMVSILITYIRAAGRRSAGEEPVEESKVLIMDNPFARTSSEHLLRAVMDIADTFSIQLICLSDLSQSSITNRFSLIYQLSIRKRMYSDKEVLKIGDMRVNQPGLSENEKLEHMEFYEAGSQAEIWDWMDQL</sequence>
<reference evidence="3" key="1">
    <citation type="submission" date="2020-06" db="EMBL/GenBank/DDBJ databases">
        <title>Characterization of fructooligosaccharide metabolism and fructooligosaccharide-degrading enzymes in human commensal butyrate producers.</title>
        <authorList>
            <person name="Tanno H."/>
            <person name="Fujii T."/>
            <person name="Hirano K."/>
            <person name="Maeno S."/>
            <person name="Tonozuka T."/>
            <person name="Sakamoto M."/>
            <person name="Ohkuma M."/>
            <person name="Tochio T."/>
            <person name="Endo A."/>
        </authorList>
    </citation>
    <scope>NUCLEOTIDE SEQUENCE</scope>
    <source>
        <strain evidence="3">JCM 17466</strain>
    </source>
</reference>
<evidence type="ECO:0008006" key="5">
    <source>
        <dbReference type="Google" id="ProtNLM"/>
    </source>
</evidence>
<evidence type="ECO:0000313" key="3">
    <source>
        <dbReference type="EMBL" id="GFO86597.1"/>
    </source>
</evidence>
<keyword evidence="4" id="KW-1185">Reference proteome</keyword>